<dbReference type="PIRSF" id="PIRSF005962">
    <property type="entry name" value="Pept_M20D_amidohydro"/>
    <property type="match status" value="1"/>
</dbReference>
<dbReference type="RefSeq" id="WP_419152394.1">
    <property type="nucleotide sequence ID" value="NZ_JAUSTR010000012.1"/>
</dbReference>
<dbReference type="Gene3D" id="3.40.630.10">
    <property type="entry name" value="Zn peptidases"/>
    <property type="match status" value="1"/>
</dbReference>
<dbReference type="SUPFAM" id="SSF55031">
    <property type="entry name" value="Bacterial exopeptidase dimerisation domain"/>
    <property type="match status" value="1"/>
</dbReference>
<dbReference type="EC" id="3.5.1.-" evidence="2"/>
<dbReference type="Pfam" id="PF01546">
    <property type="entry name" value="Peptidase_M20"/>
    <property type="match status" value="1"/>
</dbReference>
<dbReference type="InterPro" id="IPR036264">
    <property type="entry name" value="Bact_exopeptidase_dim_dom"/>
</dbReference>
<dbReference type="Proteomes" id="UP001225646">
    <property type="component" value="Unassembled WGS sequence"/>
</dbReference>
<dbReference type="InterPro" id="IPR002933">
    <property type="entry name" value="Peptidase_M20"/>
</dbReference>
<dbReference type="SUPFAM" id="SSF53187">
    <property type="entry name" value="Zn-dependent exopeptidases"/>
    <property type="match status" value="1"/>
</dbReference>
<reference evidence="2 3" key="1">
    <citation type="submission" date="2023-07" db="EMBL/GenBank/DDBJ databases">
        <title>Genomic Encyclopedia of Type Strains, Phase IV (KMG-IV): sequencing the most valuable type-strain genomes for metagenomic binning, comparative biology and taxonomic classification.</title>
        <authorList>
            <person name="Goeker M."/>
        </authorList>
    </citation>
    <scope>NUCLEOTIDE SEQUENCE [LARGE SCALE GENOMIC DNA]</scope>
    <source>
        <strain evidence="2 3">DSM 19092</strain>
    </source>
</reference>
<gene>
    <name evidence="2" type="ORF">J2S06_002324</name>
</gene>
<dbReference type="PANTHER" id="PTHR11014:SF63">
    <property type="entry name" value="METALLOPEPTIDASE, PUTATIVE (AFU_ORTHOLOGUE AFUA_6G09600)-RELATED"/>
    <property type="match status" value="1"/>
</dbReference>
<evidence type="ECO:0000313" key="3">
    <source>
        <dbReference type="Proteomes" id="UP001225646"/>
    </source>
</evidence>
<feature type="domain" description="Peptidase M20 dimerisation" evidence="1">
    <location>
        <begin position="184"/>
        <end position="273"/>
    </location>
</feature>
<comment type="caution">
    <text evidence="2">The sequence shown here is derived from an EMBL/GenBank/DDBJ whole genome shotgun (WGS) entry which is preliminary data.</text>
</comment>
<proteinExistence type="predicted"/>
<dbReference type="InterPro" id="IPR011650">
    <property type="entry name" value="Peptidase_M20_dimer"/>
</dbReference>
<dbReference type="Gene3D" id="3.30.70.360">
    <property type="match status" value="1"/>
</dbReference>
<name>A0ABT9VRD7_9BACI</name>
<evidence type="ECO:0000313" key="2">
    <source>
        <dbReference type="EMBL" id="MDQ0163245.1"/>
    </source>
</evidence>
<dbReference type="EMBL" id="JAUSTR010000012">
    <property type="protein sequence ID" value="MDQ0163245.1"/>
    <property type="molecule type" value="Genomic_DNA"/>
</dbReference>
<sequence>MFKSAIEEIEDKIISWRRDFHQHPELSFQESRTSKVIAAFMKECGLKVYKQKNGFGIIGDLVGAEKGRKIAFRADMDAVPIQEETDLPYASKHSGVMHACGHDGHMASLMGAIKILSSMKDKIKGTIRFIFQPAEEVTPGGAKGLIEEGVLRGVDAIYGVHLWSEYAIGTFYTTFGPMMAASDKFKIIIHGKGGHGAMPHKTIDPILIASHVVMATQHVISRYIDPIESGVISFGKLHSGTAFNVIADKAELEGTVRSFSPEVRDFLQQQLEHTALNIGQLYGAQIDVLYERGYPAVVNHEKEAQLALQAAENVFGKDAIGIMPPNMAGEDFAYYLEKVPGAFCFIGAGDTRKIVYPHHHPKFEIDERALKLATEWFCQMAYQYVF</sequence>
<keyword evidence="3" id="KW-1185">Reference proteome</keyword>
<accession>A0ABT9VRD7</accession>
<dbReference type="PANTHER" id="PTHR11014">
    <property type="entry name" value="PEPTIDASE M20 FAMILY MEMBER"/>
    <property type="match status" value="1"/>
</dbReference>
<dbReference type="GO" id="GO:0016787">
    <property type="term" value="F:hydrolase activity"/>
    <property type="evidence" value="ECO:0007669"/>
    <property type="project" value="UniProtKB-KW"/>
</dbReference>
<evidence type="ECO:0000259" key="1">
    <source>
        <dbReference type="Pfam" id="PF07687"/>
    </source>
</evidence>
<dbReference type="NCBIfam" id="TIGR01891">
    <property type="entry name" value="amidohydrolases"/>
    <property type="match status" value="1"/>
</dbReference>
<keyword evidence="2" id="KW-0378">Hydrolase</keyword>
<dbReference type="Pfam" id="PF07687">
    <property type="entry name" value="M20_dimer"/>
    <property type="match status" value="1"/>
</dbReference>
<dbReference type="InterPro" id="IPR017439">
    <property type="entry name" value="Amidohydrolase"/>
</dbReference>
<protein>
    <submittedName>
        <fullName evidence="2">Amidohydrolase</fullName>
        <ecNumber evidence="2">3.5.1.-</ecNumber>
    </submittedName>
</protein>
<organism evidence="2 3">
    <name type="scientific">Aeribacillus alveayuensis</name>
    <dbReference type="NCBI Taxonomy" id="279215"/>
    <lineage>
        <taxon>Bacteria</taxon>
        <taxon>Bacillati</taxon>
        <taxon>Bacillota</taxon>
        <taxon>Bacilli</taxon>
        <taxon>Bacillales</taxon>
        <taxon>Bacillaceae</taxon>
        <taxon>Aeribacillus</taxon>
    </lineage>
</organism>